<name>A0A174IRE3_9CLOT</name>
<evidence type="ECO:0000259" key="1">
    <source>
        <dbReference type="Pfam" id="PF04432"/>
    </source>
</evidence>
<feature type="domain" description="Coenzyme F420 hydrogenase/dehydrogenase beta subunit C-terminal" evidence="1">
    <location>
        <begin position="98"/>
        <end position="260"/>
    </location>
</feature>
<dbReference type="OrthoDB" id="430408at2"/>
<dbReference type="InterPro" id="IPR052977">
    <property type="entry name" value="Polyferredoxin-like_ET"/>
</dbReference>
<dbReference type="EMBL" id="CYZV01000072">
    <property type="protein sequence ID" value="CUO87460.1"/>
    <property type="molecule type" value="Genomic_DNA"/>
</dbReference>
<evidence type="ECO:0000313" key="2">
    <source>
        <dbReference type="EMBL" id="CUO87460.1"/>
    </source>
</evidence>
<dbReference type="Pfam" id="PF04432">
    <property type="entry name" value="FrhB_FdhB_C"/>
    <property type="match status" value="1"/>
</dbReference>
<dbReference type="PANTHER" id="PTHR43193:SF2">
    <property type="entry name" value="POLYFERREDOXIN PROTEIN FWDF"/>
    <property type="match status" value="1"/>
</dbReference>
<dbReference type="Proteomes" id="UP000095558">
    <property type="component" value="Unassembled WGS sequence"/>
</dbReference>
<proteinExistence type="predicted"/>
<dbReference type="AlphaFoldDB" id="A0A174IRE3"/>
<evidence type="ECO:0000313" key="3">
    <source>
        <dbReference type="Proteomes" id="UP000095558"/>
    </source>
</evidence>
<sequence>MVFIDMNKEMKRRLIAVQNINDDVRQKSTSGGVFTVISQYVLRKKGVVFGAKFDSNFNVIHSFVENEHDLSQFRGSKYVQSELGDSFIKVEKFLLEDRWVCFSGTPCQISGLKSFLRKDYEKLITVDVVCKGVPSPKVWRKYMNYQEEKHGGKIIKVGFREKKYGFSSTVMALEFDNGKKYYKGHETDLMLKPYVKELISRPSCYACPFKGDEHCSDFTIFDCWSIGDYSKDMDDDKGTTAVILNSKLANSVFEEIIDQVRFIDIPYDKVIETDGTMVVNSAKVNAYRNEYYKNIDSLSFDELSDKFCKRTSKDKVKAIVKPILYNVGILRAVKKIKGVF</sequence>
<reference evidence="2 3" key="1">
    <citation type="submission" date="2015-09" db="EMBL/GenBank/DDBJ databases">
        <authorList>
            <consortium name="Pathogen Informatics"/>
        </authorList>
    </citation>
    <scope>NUCLEOTIDE SEQUENCE [LARGE SCALE GENOMIC DNA]</scope>
    <source>
        <strain evidence="2 3">2789STDY5834855</strain>
    </source>
</reference>
<accession>A0A174IRE3</accession>
<protein>
    <submittedName>
        <fullName evidence="2">Coenzyme F420-reducing hydrogenase subunit beta</fullName>
    </submittedName>
</protein>
<dbReference type="PANTHER" id="PTHR43193">
    <property type="match status" value="1"/>
</dbReference>
<dbReference type="InterPro" id="IPR007525">
    <property type="entry name" value="FrhB_FdhB_C"/>
</dbReference>
<gene>
    <name evidence="2" type="ORF">ERS852470_03607</name>
</gene>
<organism evidence="2 3">
    <name type="scientific">Clostridium disporicum</name>
    <dbReference type="NCBI Taxonomy" id="84024"/>
    <lineage>
        <taxon>Bacteria</taxon>
        <taxon>Bacillati</taxon>
        <taxon>Bacillota</taxon>
        <taxon>Clostridia</taxon>
        <taxon>Eubacteriales</taxon>
        <taxon>Clostridiaceae</taxon>
        <taxon>Clostridium</taxon>
    </lineage>
</organism>